<dbReference type="AlphaFoldDB" id="G2GZT6"/>
<comment type="similarity">
    <text evidence="1">Belongs to the cytidine and deoxycytidylate deaminase family. ADAT2 subfamily.</text>
</comment>
<dbReference type="InterPro" id="IPR016193">
    <property type="entry name" value="Cytidine_deaminase-like"/>
</dbReference>
<dbReference type="GO" id="GO:0008270">
    <property type="term" value="F:zinc ion binding"/>
    <property type="evidence" value="ECO:0007669"/>
    <property type="project" value="UniProtKB-UniRule"/>
</dbReference>
<evidence type="ECO:0000256" key="5">
    <source>
        <dbReference type="ARBA" id="ARBA00022801"/>
    </source>
</evidence>
<keyword evidence="5 8" id="KW-0378">Hydrolase</keyword>
<protein>
    <recommendedName>
        <fullName evidence="8">tRNA-specific adenosine deaminase</fullName>
        <ecNumber evidence="8">3.5.4.33</ecNumber>
    </recommendedName>
</protein>
<evidence type="ECO:0000313" key="10">
    <source>
        <dbReference type="EMBL" id="EGY28756.1"/>
    </source>
</evidence>
<keyword evidence="6 8" id="KW-0862">Zinc</keyword>
<dbReference type="EC" id="3.5.4.33" evidence="8"/>
<comment type="catalytic activity">
    <reaction evidence="7 8">
        <text>adenosine(34) in tRNA + H2O + H(+) = inosine(34) in tRNA + NH4(+)</text>
        <dbReference type="Rhea" id="RHEA:43168"/>
        <dbReference type="Rhea" id="RHEA-COMP:10373"/>
        <dbReference type="Rhea" id="RHEA-COMP:10374"/>
        <dbReference type="ChEBI" id="CHEBI:15377"/>
        <dbReference type="ChEBI" id="CHEBI:15378"/>
        <dbReference type="ChEBI" id="CHEBI:28938"/>
        <dbReference type="ChEBI" id="CHEBI:74411"/>
        <dbReference type="ChEBI" id="CHEBI:82852"/>
        <dbReference type="EC" id="3.5.4.33"/>
    </reaction>
</comment>
<dbReference type="GO" id="GO:0002100">
    <property type="term" value="P:tRNA wobble adenosine to inosine editing"/>
    <property type="evidence" value="ECO:0007669"/>
    <property type="project" value="UniProtKB-UniRule"/>
</dbReference>
<comment type="cofactor">
    <cofactor evidence="8">
        <name>Zn(2+)</name>
        <dbReference type="ChEBI" id="CHEBI:29105"/>
    </cofactor>
    <text evidence="8">Binds 1 zinc ion per subunit.</text>
</comment>
<comment type="subunit">
    <text evidence="2 8">Homodimer.</text>
</comment>
<dbReference type="PANTHER" id="PTHR11079">
    <property type="entry name" value="CYTOSINE DEAMINASE FAMILY MEMBER"/>
    <property type="match status" value="1"/>
</dbReference>
<keyword evidence="3 8" id="KW-0819">tRNA processing</keyword>
<evidence type="ECO:0000256" key="4">
    <source>
        <dbReference type="ARBA" id="ARBA00022723"/>
    </source>
</evidence>
<comment type="function">
    <text evidence="8">Catalyzes the deamination of adenosine to inosine at the wobble position 34 of tRNA(Arg2).</text>
</comment>
<evidence type="ECO:0000256" key="7">
    <source>
        <dbReference type="ARBA" id="ARBA00048045"/>
    </source>
</evidence>
<evidence type="ECO:0000256" key="8">
    <source>
        <dbReference type="HAMAP-Rule" id="MF_00972"/>
    </source>
</evidence>
<keyword evidence="4 8" id="KW-0479">Metal-binding</keyword>
<accession>G2GZT6</accession>
<dbReference type="NCBIfam" id="NF008113">
    <property type="entry name" value="PRK10860.1"/>
    <property type="match status" value="1"/>
</dbReference>
<dbReference type="PROSITE" id="PS51747">
    <property type="entry name" value="CYT_DCMP_DEAMINASES_2"/>
    <property type="match status" value="1"/>
</dbReference>
<evidence type="ECO:0000256" key="1">
    <source>
        <dbReference type="ARBA" id="ARBA00010669"/>
    </source>
</evidence>
<feature type="binding site" evidence="8">
    <location>
        <position position="116"/>
    </location>
    <ligand>
        <name>Zn(2+)</name>
        <dbReference type="ChEBI" id="CHEBI:29105"/>
        <note>catalytic</note>
    </ligand>
</feature>
<dbReference type="InterPro" id="IPR002125">
    <property type="entry name" value="CMP_dCMP_dom"/>
</dbReference>
<feature type="active site" description="Proton donor" evidence="8">
    <location>
        <position position="88"/>
    </location>
</feature>
<evidence type="ECO:0000256" key="6">
    <source>
        <dbReference type="ARBA" id="ARBA00022833"/>
    </source>
</evidence>
<sequence length="190" mass="20748">MYRSPMKGFMLALPLLSKASPSQSKNIKIMMLTEYNDEHWMAAALKLAARAQAAGEVPVGAVLVLQNKIIGEGWNQPIIHHDPSAHAEIMALRQAGQQQKNYRLPDATLYVTLAPCVMCAGAMIHSRISRLVYGANDNKIGAVSALTLLNHPAMNHQVEITAGVLVDACSQMLSTFFSQRRQQQKAQKAG</sequence>
<evidence type="ECO:0000259" key="9">
    <source>
        <dbReference type="PROSITE" id="PS51747"/>
    </source>
</evidence>
<dbReference type="InterPro" id="IPR016192">
    <property type="entry name" value="APOBEC/CMP_deaminase_Zn-bd"/>
</dbReference>
<feature type="binding site" evidence="8">
    <location>
        <position position="86"/>
    </location>
    <ligand>
        <name>Zn(2+)</name>
        <dbReference type="ChEBI" id="CHEBI:29105"/>
        <note>catalytic</note>
    </ligand>
</feature>
<gene>
    <name evidence="8" type="primary">tadA</name>
    <name evidence="10" type="ORF">Rin_00013130</name>
</gene>
<evidence type="ECO:0000256" key="2">
    <source>
        <dbReference type="ARBA" id="ARBA00011738"/>
    </source>
</evidence>
<name>G2GZT6_9ENTR</name>
<evidence type="ECO:0000313" key="11">
    <source>
        <dbReference type="Proteomes" id="UP000004116"/>
    </source>
</evidence>
<organism evidence="10 11">
    <name type="scientific">Candidatus Regiella insecticola 5.15</name>
    <dbReference type="NCBI Taxonomy" id="1005043"/>
    <lineage>
        <taxon>Bacteria</taxon>
        <taxon>Pseudomonadati</taxon>
        <taxon>Pseudomonadota</taxon>
        <taxon>Gammaproteobacteria</taxon>
        <taxon>Enterobacterales</taxon>
        <taxon>Enterobacteriaceae</taxon>
        <taxon>aphid secondary symbionts</taxon>
        <taxon>Candidatus Regiella</taxon>
    </lineage>
</organism>
<dbReference type="FunFam" id="3.40.140.10:FF:000005">
    <property type="entry name" value="tRNA-specific adenosine deaminase"/>
    <property type="match status" value="1"/>
</dbReference>
<dbReference type="PANTHER" id="PTHR11079:SF202">
    <property type="entry name" value="TRNA-SPECIFIC ADENOSINE DEAMINASE"/>
    <property type="match status" value="1"/>
</dbReference>
<dbReference type="Gene3D" id="3.40.140.10">
    <property type="entry name" value="Cytidine Deaminase, domain 2"/>
    <property type="match status" value="1"/>
</dbReference>
<dbReference type="GO" id="GO:0052717">
    <property type="term" value="F:tRNA-specific adenosine-34 deaminase activity"/>
    <property type="evidence" value="ECO:0007669"/>
    <property type="project" value="UniProtKB-UniRule"/>
</dbReference>
<dbReference type="HAMAP" id="MF_00972">
    <property type="entry name" value="tRNA_aden_deaminase"/>
    <property type="match status" value="1"/>
</dbReference>
<proteinExistence type="inferred from homology"/>
<keyword evidence="11" id="KW-1185">Reference proteome</keyword>
<dbReference type="Proteomes" id="UP000004116">
    <property type="component" value="Unassembled WGS sequence"/>
</dbReference>
<dbReference type="PROSITE" id="PS00903">
    <property type="entry name" value="CYT_DCMP_DEAMINASES_1"/>
    <property type="match status" value="1"/>
</dbReference>
<comment type="caution">
    <text evidence="10">The sequence shown here is derived from an EMBL/GenBank/DDBJ whole genome shotgun (WGS) entry which is preliminary data.</text>
</comment>
<feature type="domain" description="CMP/dCMP-type deaminase" evidence="9">
    <location>
        <begin position="35"/>
        <end position="146"/>
    </location>
</feature>
<evidence type="ECO:0000256" key="3">
    <source>
        <dbReference type="ARBA" id="ARBA00022694"/>
    </source>
</evidence>
<reference evidence="10 11" key="1">
    <citation type="journal article" date="2012" name="Genome Res.">
        <title>Genomic basis of endosymbiont-conferred protection against an insect parasitoid.</title>
        <authorList>
            <person name="Hansen A.K."/>
            <person name="Vorburger C."/>
            <person name="Moran N.A."/>
        </authorList>
    </citation>
    <scope>NUCLEOTIDE SEQUENCE [LARGE SCALE GENOMIC DNA]</scope>
    <source>
        <strain evidence="11">R5.15</strain>
    </source>
</reference>
<dbReference type="EMBL" id="AGCA01000311">
    <property type="protein sequence ID" value="EGY28756.1"/>
    <property type="molecule type" value="Genomic_DNA"/>
</dbReference>
<feature type="binding site" evidence="8">
    <location>
        <position position="119"/>
    </location>
    <ligand>
        <name>Zn(2+)</name>
        <dbReference type="ChEBI" id="CHEBI:29105"/>
        <note>catalytic</note>
    </ligand>
</feature>
<dbReference type="SUPFAM" id="SSF53927">
    <property type="entry name" value="Cytidine deaminase-like"/>
    <property type="match status" value="1"/>
</dbReference>
<dbReference type="PATRIC" id="fig|1005043.3.peg.1201"/>
<dbReference type="InterPro" id="IPR028883">
    <property type="entry name" value="tRNA_aden_deaminase"/>
</dbReference>
<dbReference type="CDD" id="cd01285">
    <property type="entry name" value="nucleoside_deaminase"/>
    <property type="match status" value="1"/>
</dbReference>
<dbReference type="Pfam" id="PF00383">
    <property type="entry name" value="dCMP_cyt_deam_1"/>
    <property type="match status" value="1"/>
</dbReference>